<dbReference type="EC" id="3.1.26.5" evidence="7"/>
<evidence type="ECO:0000256" key="7">
    <source>
        <dbReference type="NCBIfam" id="TIGR00188"/>
    </source>
</evidence>
<dbReference type="NCBIfam" id="TIGR00188">
    <property type="entry name" value="rnpA"/>
    <property type="match status" value="1"/>
</dbReference>
<dbReference type="HOGENOM" id="CLU_1923722_0_0_7"/>
<dbReference type="InterPro" id="IPR020539">
    <property type="entry name" value="RNase_P_CS"/>
</dbReference>
<evidence type="ECO:0000256" key="1">
    <source>
        <dbReference type="ARBA" id="ARBA00002663"/>
    </source>
</evidence>
<keyword evidence="2" id="KW-0819">tRNA processing</keyword>
<dbReference type="GO" id="GO:0030677">
    <property type="term" value="C:ribonuclease P complex"/>
    <property type="evidence" value="ECO:0007669"/>
    <property type="project" value="TreeGrafter"/>
</dbReference>
<dbReference type="PROSITE" id="PS00648">
    <property type="entry name" value="RIBONUCLEASE_P"/>
    <property type="match status" value="1"/>
</dbReference>
<keyword evidence="9" id="KW-1185">Reference proteome</keyword>
<dbReference type="Proteomes" id="UP000018769">
    <property type="component" value="Chromosome I"/>
</dbReference>
<dbReference type="eggNOG" id="ENOG502ZK3N">
    <property type="taxonomic scope" value="Bacteria"/>
</dbReference>
<proteinExistence type="predicted"/>
<reference evidence="8 9" key="1">
    <citation type="journal article" date="2015" name="Biol. Direct">
        <title>Babela massiliensis, a representative of a widespread bacterial phylum with unusual adaptations to parasitism in amoebae.</title>
        <authorList>
            <person name="Pagnier I."/>
            <person name="Yutin N."/>
            <person name="Croce O."/>
            <person name="Makarova K.S."/>
            <person name="Wolf Y.I."/>
            <person name="Benamar S."/>
            <person name="Raoult D."/>
            <person name="Koonin E.V."/>
            <person name="La Scola B."/>
        </authorList>
    </citation>
    <scope>NUCLEOTIDE SEQUENCE [LARGE SCALE GENOMIC DNA]</scope>
    <source>
        <strain evidence="9">BABL1</strain>
    </source>
</reference>
<keyword evidence="6" id="KW-0694">RNA-binding</keyword>
<dbReference type="GO" id="GO:0000049">
    <property type="term" value="F:tRNA binding"/>
    <property type="evidence" value="ECO:0007669"/>
    <property type="project" value="InterPro"/>
</dbReference>
<keyword evidence="5" id="KW-0378">Hydrolase</keyword>
<organism evidence="8 9">
    <name type="scientific">Candidatus Babela massiliensis</name>
    <dbReference type="NCBI Taxonomy" id="673862"/>
    <lineage>
        <taxon>Bacteria</taxon>
        <taxon>Candidatus Babelota</taxon>
        <taxon>Candidatus Babeliae</taxon>
        <taxon>Candidatus Babeliales</taxon>
        <taxon>Candidatus Babeliaceae</taxon>
        <taxon>Candidatus Babela</taxon>
    </lineage>
</organism>
<name>V6DH71_9BACT</name>
<evidence type="ECO:0000313" key="9">
    <source>
        <dbReference type="Proteomes" id="UP000018769"/>
    </source>
</evidence>
<gene>
    <name evidence="8" type="ORF">BABL1_gene_982</name>
</gene>
<evidence type="ECO:0000256" key="6">
    <source>
        <dbReference type="ARBA" id="ARBA00022884"/>
    </source>
</evidence>
<dbReference type="EMBL" id="HG793133">
    <property type="protein sequence ID" value="CDK30288.1"/>
    <property type="molecule type" value="Genomic_DNA"/>
</dbReference>
<comment type="function">
    <text evidence="1">RNaseP catalyzes the removal of the 5'-leader sequence from pre-tRNA to produce the mature 5'-terminus. It can also cleave other RNA substrates such as 4.5S RNA. The protein component plays an auxiliary but essential role in vivo by binding to the 5'-leader sequence and broadening the substrate specificity of the ribozyme.</text>
</comment>
<dbReference type="InterPro" id="IPR014721">
    <property type="entry name" value="Ribsml_uS5_D2-typ_fold_subgr"/>
</dbReference>
<keyword evidence="3" id="KW-0540">Nuclease</keyword>
<dbReference type="GO" id="GO:0004526">
    <property type="term" value="F:ribonuclease P activity"/>
    <property type="evidence" value="ECO:0007669"/>
    <property type="project" value="UniProtKB-UniRule"/>
</dbReference>
<dbReference type="AlphaFoldDB" id="V6DH71"/>
<protein>
    <recommendedName>
        <fullName evidence="7">Ribonuclease P protein component</fullName>
        <ecNumber evidence="7">3.1.26.5</ecNumber>
    </recommendedName>
</protein>
<dbReference type="PANTHER" id="PTHR33992">
    <property type="entry name" value="RIBONUCLEASE P PROTEIN COMPONENT"/>
    <property type="match status" value="1"/>
</dbReference>
<dbReference type="KEGG" id="dpb:BABL1_gene_982"/>
<dbReference type="OrthoDB" id="9810867at2"/>
<keyword evidence="4" id="KW-0255">Endonuclease</keyword>
<accession>V6DH71</accession>
<evidence type="ECO:0000256" key="5">
    <source>
        <dbReference type="ARBA" id="ARBA00022801"/>
    </source>
</evidence>
<dbReference type="STRING" id="673862.BABL1_gene_982"/>
<dbReference type="SUPFAM" id="SSF54211">
    <property type="entry name" value="Ribosomal protein S5 domain 2-like"/>
    <property type="match status" value="1"/>
</dbReference>
<sequence>MMDVKSLNVEEQVEENVSQFMHKIASKISKFQLKEIKELFKKSHTIYKASECEVRVAPRKNSFGKILLVIPKKVGSAPKRNLIRRRIKSIFYQEKLYLLQYDFIILCRKDILKLSFDELKNLLNNLTKKLN</sequence>
<dbReference type="PANTHER" id="PTHR33992:SF1">
    <property type="entry name" value="RIBONUCLEASE P PROTEIN COMPONENT"/>
    <property type="match status" value="1"/>
</dbReference>
<evidence type="ECO:0000256" key="3">
    <source>
        <dbReference type="ARBA" id="ARBA00022722"/>
    </source>
</evidence>
<dbReference type="GO" id="GO:0042781">
    <property type="term" value="F:3'-tRNA processing endoribonuclease activity"/>
    <property type="evidence" value="ECO:0007669"/>
    <property type="project" value="TreeGrafter"/>
</dbReference>
<dbReference type="Pfam" id="PF00825">
    <property type="entry name" value="Ribonuclease_P"/>
    <property type="match status" value="1"/>
</dbReference>
<evidence type="ECO:0000313" key="8">
    <source>
        <dbReference type="EMBL" id="CDK30288.1"/>
    </source>
</evidence>
<dbReference type="InterPro" id="IPR020568">
    <property type="entry name" value="Ribosomal_Su5_D2-typ_SF"/>
</dbReference>
<evidence type="ECO:0000256" key="4">
    <source>
        <dbReference type="ARBA" id="ARBA00022759"/>
    </source>
</evidence>
<evidence type="ECO:0000256" key="2">
    <source>
        <dbReference type="ARBA" id="ARBA00022694"/>
    </source>
</evidence>
<dbReference type="Gene3D" id="3.30.230.10">
    <property type="match status" value="1"/>
</dbReference>
<dbReference type="InterPro" id="IPR000100">
    <property type="entry name" value="RNase_P"/>
</dbReference>